<gene>
    <name evidence="1" type="ORF">ABIH81_10135</name>
</gene>
<dbReference type="EMBL" id="CP157974">
    <property type="protein sequence ID" value="XBT83781.1"/>
    <property type="molecule type" value="Genomic_DNA"/>
</dbReference>
<proteinExistence type="predicted"/>
<evidence type="ECO:0000313" key="1">
    <source>
        <dbReference type="EMBL" id="XBT83781.1"/>
    </source>
</evidence>
<reference evidence="1" key="1">
    <citation type="submission" date="2024-06" db="EMBL/GenBank/DDBJ databases">
        <title>Micromonospora sp. strain HUAS YX12 genome sequences.</title>
        <authorList>
            <person name="Mo P."/>
        </authorList>
    </citation>
    <scope>NUCLEOTIDE SEQUENCE</scope>
    <source>
        <strain evidence="1">HUAS YX12</strain>
    </source>
</reference>
<dbReference type="RefSeq" id="WP_349880044.1">
    <property type="nucleotide sequence ID" value="NZ_CP157974.1"/>
</dbReference>
<protein>
    <submittedName>
        <fullName evidence="1">Uncharacterized protein</fullName>
    </submittedName>
</protein>
<name>A0AAU7R6A2_9ACTN</name>
<organism evidence="1">
    <name type="scientific">Micromonospora sp. HUAS YX12</name>
    <dbReference type="NCBI Taxonomy" id="3156396"/>
    <lineage>
        <taxon>Bacteria</taxon>
        <taxon>Bacillati</taxon>
        <taxon>Actinomycetota</taxon>
        <taxon>Actinomycetes</taxon>
        <taxon>Micromonosporales</taxon>
        <taxon>Micromonosporaceae</taxon>
        <taxon>Micromonospora</taxon>
    </lineage>
</organism>
<sequence length="288" mass="29956">MSTQVPRLLSGLVDDAAVFPPGNAALPDAVTAHRTHRAAWYADMVGPLLLPASEIQRGSLSGLVDPAEGLVIGLIGDTGLDQLPQALDALAPDGVTARQIEAPVAKRGEDPQPGLSELMTFAGRLDGTAVYAEIPLTFGLMGALDTLAEARAGGLPVAAKFRTGGLAAELFPTPVELAAVICACRDRKLPFKLTAGLHHAIRHRDPETGFNHHGFVNVLGATIAAVGGAEVDAVAELLAATDPVRVVEPARAHRDAERPLWIGYGSCSISEPLTDLIRLGLVNGGYEA</sequence>
<dbReference type="AlphaFoldDB" id="A0AAU7R6A2"/>
<accession>A0AAU7R6A2</accession>